<dbReference type="SMART" id="SM00450">
    <property type="entry name" value="RHOD"/>
    <property type="match status" value="1"/>
</dbReference>
<dbReference type="Gene3D" id="3.40.250.10">
    <property type="entry name" value="Rhodanese-like domain"/>
    <property type="match status" value="1"/>
</dbReference>
<comment type="caution">
    <text evidence="3">The sequence shown here is derived from an EMBL/GenBank/DDBJ whole genome shotgun (WGS) entry which is preliminary data.</text>
</comment>
<proteinExistence type="predicted"/>
<gene>
    <name evidence="3" type="ORF">IPL58_07375</name>
</gene>
<protein>
    <submittedName>
        <fullName evidence="3">Rhodanese-like domain-containing protein</fullName>
    </submittedName>
</protein>
<evidence type="ECO:0000259" key="2">
    <source>
        <dbReference type="PROSITE" id="PS50206"/>
    </source>
</evidence>
<dbReference type="SUPFAM" id="SSF52821">
    <property type="entry name" value="Rhodanese/Cell cycle control phosphatase"/>
    <property type="match status" value="1"/>
</dbReference>
<evidence type="ECO:0000313" key="4">
    <source>
        <dbReference type="Proteomes" id="UP000886689"/>
    </source>
</evidence>
<dbReference type="PANTHER" id="PTHR43031:SF18">
    <property type="entry name" value="RHODANESE-RELATED SULFURTRANSFERASES"/>
    <property type="match status" value="1"/>
</dbReference>
<dbReference type="EMBL" id="JADJUC010000005">
    <property type="protein sequence ID" value="MBK8523950.1"/>
    <property type="molecule type" value="Genomic_DNA"/>
</dbReference>
<dbReference type="InterPro" id="IPR036873">
    <property type="entry name" value="Rhodanese-like_dom_sf"/>
</dbReference>
<dbReference type="CDD" id="cd00158">
    <property type="entry name" value="RHOD"/>
    <property type="match status" value="1"/>
</dbReference>
<keyword evidence="1" id="KW-0732">Signal</keyword>
<sequence length="131" mass="13676">MLVILAITSGAMLVATGFMGAVGARVTTSEATTMINREDAQIIDVRDAADFSGGHMMGAKNIPVAKFPERAAELAKLKDKPVIVCCETGIRSGKAVSALKKLGFDRVSSLEGGVAAWSKAGLPLTKKGERK</sequence>
<dbReference type="InterPro" id="IPR001763">
    <property type="entry name" value="Rhodanese-like_dom"/>
</dbReference>
<accession>A0A9D7PQB8</accession>
<feature type="chain" id="PRO_5038714074" evidence="1">
    <location>
        <begin position="21"/>
        <end position="131"/>
    </location>
</feature>
<dbReference type="InterPro" id="IPR050229">
    <property type="entry name" value="GlpE_sulfurtransferase"/>
</dbReference>
<dbReference type="Proteomes" id="UP000886689">
    <property type="component" value="Unassembled WGS sequence"/>
</dbReference>
<feature type="signal peptide" evidence="1">
    <location>
        <begin position="1"/>
        <end position="20"/>
    </location>
</feature>
<dbReference type="PROSITE" id="PS50206">
    <property type="entry name" value="RHODANESE_3"/>
    <property type="match status" value="1"/>
</dbReference>
<name>A0A9D7PQB8_9PROT</name>
<organism evidence="3 4">
    <name type="scientific">Candidatus Proximibacter danicus</name>
    <dbReference type="NCBI Taxonomy" id="2954365"/>
    <lineage>
        <taxon>Bacteria</taxon>
        <taxon>Pseudomonadati</taxon>
        <taxon>Pseudomonadota</taxon>
        <taxon>Betaproteobacteria</taxon>
        <taxon>Candidatus Proximibacter</taxon>
    </lineage>
</organism>
<evidence type="ECO:0000313" key="3">
    <source>
        <dbReference type="EMBL" id="MBK8523950.1"/>
    </source>
</evidence>
<dbReference type="PANTHER" id="PTHR43031">
    <property type="entry name" value="FAD-DEPENDENT OXIDOREDUCTASE"/>
    <property type="match status" value="1"/>
</dbReference>
<reference evidence="3" key="1">
    <citation type="submission" date="2020-10" db="EMBL/GenBank/DDBJ databases">
        <title>Connecting structure to function with the recovery of over 1000 high-quality activated sludge metagenome-assembled genomes encoding full-length rRNA genes using long-read sequencing.</title>
        <authorList>
            <person name="Singleton C.M."/>
            <person name="Petriglieri F."/>
            <person name="Kristensen J.M."/>
            <person name="Kirkegaard R.H."/>
            <person name="Michaelsen T.Y."/>
            <person name="Andersen M.H."/>
            <person name="Karst S.M."/>
            <person name="Dueholm M.S."/>
            <person name="Nielsen P.H."/>
            <person name="Albertsen M."/>
        </authorList>
    </citation>
    <scope>NUCLEOTIDE SEQUENCE</scope>
    <source>
        <strain evidence="3">Hirt_18-Q3-R61-65_BATAC.395</strain>
    </source>
</reference>
<feature type="domain" description="Rhodanese" evidence="2">
    <location>
        <begin position="36"/>
        <end position="126"/>
    </location>
</feature>
<dbReference type="AlphaFoldDB" id="A0A9D7PQB8"/>
<dbReference type="Pfam" id="PF00581">
    <property type="entry name" value="Rhodanese"/>
    <property type="match status" value="1"/>
</dbReference>
<evidence type="ECO:0000256" key="1">
    <source>
        <dbReference type="SAM" id="SignalP"/>
    </source>
</evidence>